<protein>
    <submittedName>
        <fullName evidence="2">Uncharacterized protein</fullName>
    </submittedName>
</protein>
<dbReference type="OrthoDB" id="6228646at2"/>
<gene>
    <name evidence="2" type="ORF">EGC76_03030</name>
</gene>
<name>A0A443Z602_9GAMM</name>
<keyword evidence="1" id="KW-1133">Transmembrane helix</keyword>
<keyword evidence="1" id="KW-0812">Transmembrane</keyword>
<dbReference type="RefSeq" id="WP_128351540.1">
    <property type="nucleotide sequence ID" value="NZ_RSFE01000002.1"/>
</dbReference>
<keyword evidence="1" id="KW-0472">Membrane</keyword>
<comment type="caution">
    <text evidence="2">The sequence shown here is derived from an EMBL/GenBank/DDBJ whole genome shotgun (WGS) entry which is preliminary data.</text>
</comment>
<proteinExistence type="predicted"/>
<dbReference type="EMBL" id="RSFE01000002">
    <property type="protein sequence ID" value="RWU12174.1"/>
    <property type="molecule type" value="Genomic_DNA"/>
</dbReference>
<evidence type="ECO:0000313" key="3">
    <source>
        <dbReference type="Proteomes" id="UP000288789"/>
    </source>
</evidence>
<dbReference type="Proteomes" id="UP000288789">
    <property type="component" value="Unassembled WGS sequence"/>
</dbReference>
<feature type="transmembrane region" description="Helical" evidence="1">
    <location>
        <begin position="114"/>
        <end position="132"/>
    </location>
</feature>
<organism evidence="2 3">
    <name type="scientific">Pseudidiomarina gelatinasegens</name>
    <dbReference type="NCBI Taxonomy" id="2487740"/>
    <lineage>
        <taxon>Bacteria</taxon>
        <taxon>Pseudomonadati</taxon>
        <taxon>Pseudomonadota</taxon>
        <taxon>Gammaproteobacteria</taxon>
        <taxon>Alteromonadales</taxon>
        <taxon>Idiomarinaceae</taxon>
        <taxon>Pseudidiomarina</taxon>
    </lineage>
</organism>
<accession>A0A443Z602</accession>
<evidence type="ECO:0000256" key="1">
    <source>
        <dbReference type="SAM" id="Phobius"/>
    </source>
</evidence>
<evidence type="ECO:0000313" key="2">
    <source>
        <dbReference type="EMBL" id="RWU12174.1"/>
    </source>
</evidence>
<sequence>MKKDEQTVGMLDILRNGFWFYFTHNNHEIAAHASGFSGRETIYVDDSKVSTKLSWRFKSGHEFQLDGHQYRVVFDVVSIWKGQIACHLYIDDKHVETNEHAMAINNTKLGWKTFFIMFAAGLVFGALSAYLVKLFV</sequence>
<dbReference type="AlphaFoldDB" id="A0A443Z602"/>
<keyword evidence="3" id="KW-1185">Reference proteome</keyword>
<reference evidence="2 3" key="1">
    <citation type="submission" date="2018-12" db="EMBL/GenBank/DDBJ databases">
        <authorList>
            <person name="Li A."/>
            <person name="Zhang M."/>
            <person name="Zhu H."/>
        </authorList>
    </citation>
    <scope>NUCLEOTIDE SEQUENCE [LARGE SCALE GENOMIC DNA]</scope>
    <source>
        <strain evidence="2 3">R04H25</strain>
    </source>
</reference>